<dbReference type="STRING" id="1940790.L21SP3_02124"/>
<dbReference type="GO" id="GO:0015628">
    <property type="term" value="P:protein secretion by the type II secretion system"/>
    <property type="evidence" value="ECO:0007669"/>
    <property type="project" value="InterPro"/>
</dbReference>
<dbReference type="PANTHER" id="PTHR30093">
    <property type="entry name" value="GENERAL SECRETION PATHWAY PROTEIN G"/>
    <property type="match status" value="1"/>
</dbReference>
<keyword evidence="2" id="KW-1133">Transmembrane helix</keyword>
<evidence type="ECO:0000256" key="2">
    <source>
        <dbReference type="SAM" id="Phobius"/>
    </source>
</evidence>
<dbReference type="AlphaFoldDB" id="A0A1Q2HSS9"/>
<accession>A0A1Q2HSS9</accession>
<keyword evidence="2" id="KW-0812">Transmembrane</keyword>
<proteinExistence type="predicted"/>
<dbReference type="KEGG" id="pbu:L21SP3_02124"/>
<gene>
    <name evidence="3" type="ORF">L21SP3_02124</name>
</gene>
<dbReference type="PANTHER" id="PTHR30093:SF2">
    <property type="entry name" value="TYPE II SECRETION SYSTEM PROTEIN H"/>
    <property type="match status" value="1"/>
</dbReference>
<dbReference type="InterPro" id="IPR045584">
    <property type="entry name" value="Pilin-like"/>
</dbReference>
<keyword evidence="4" id="KW-1185">Reference proteome</keyword>
<evidence type="ECO:0000313" key="3">
    <source>
        <dbReference type="EMBL" id="AQQ10295.1"/>
    </source>
</evidence>
<dbReference type="Pfam" id="PF07963">
    <property type="entry name" value="N_methyl"/>
    <property type="match status" value="1"/>
</dbReference>
<dbReference type="GO" id="GO:0015627">
    <property type="term" value="C:type II protein secretion system complex"/>
    <property type="evidence" value="ECO:0007669"/>
    <property type="project" value="InterPro"/>
</dbReference>
<dbReference type="Gene3D" id="3.30.700.10">
    <property type="entry name" value="Glycoprotein, Type 4 Pilin"/>
    <property type="match status" value="1"/>
</dbReference>
<dbReference type="EMBL" id="CP019633">
    <property type="protein sequence ID" value="AQQ10295.1"/>
    <property type="molecule type" value="Genomic_DNA"/>
</dbReference>
<evidence type="ECO:0000256" key="1">
    <source>
        <dbReference type="ARBA" id="ARBA00022481"/>
    </source>
</evidence>
<evidence type="ECO:0000313" key="4">
    <source>
        <dbReference type="Proteomes" id="UP000188273"/>
    </source>
</evidence>
<dbReference type="InterPro" id="IPR000983">
    <property type="entry name" value="Bac_GSPG_pilin"/>
</dbReference>
<dbReference type="Proteomes" id="UP000188273">
    <property type="component" value="Chromosome"/>
</dbReference>
<name>A0A1Q2HSS9_9BACT</name>
<dbReference type="PRINTS" id="PR00813">
    <property type="entry name" value="BCTERIALGSPG"/>
</dbReference>
<keyword evidence="2" id="KW-0472">Membrane</keyword>
<feature type="transmembrane region" description="Helical" evidence="2">
    <location>
        <begin position="12"/>
        <end position="37"/>
    </location>
</feature>
<dbReference type="SUPFAM" id="SSF54523">
    <property type="entry name" value="Pili subunits"/>
    <property type="match status" value="1"/>
</dbReference>
<dbReference type="InterPro" id="IPR012902">
    <property type="entry name" value="N_methyl_site"/>
</dbReference>
<keyword evidence="1" id="KW-0488">Methylation</keyword>
<organism evidence="3 4">
    <name type="scientific">Sedimentisphaera cyanobacteriorum</name>
    <dbReference type="NCBI Taxonomy" id="1940790"/>
    <lineage>
        <taxon>Bacteria</taxon>
        <taxon>Pseudomonadati</taxon>
        <taxon>Planctomycetota</taxon>
        <taxon>Phycisphaerae</taxon>
        <taxon>Sedimentisphaerales</taxon>
        <taxon>Sedimentisphaeraceae</taxon>
        <taxon>Sedimentisphaera</taxon>
    </lineage>
</organism>
<sequence length="274" mass="31293">MQMKNKYLKLNSAFTLIELLVVISIIALLMAILMPALSQARQMAKTLVCESNIRGLNVAWHTYASDNDSKIPGANVYNPKEQEWIETHKWDWAWAPWNSEGQRGGGAIIDSPTIEHRKEGIRLGSLFPYTESVDLYHCPSDKSGNFRTYSIPDSLNGSLDWGWTHLDRTVQISSPSTSYNFVGEYDGRNFNRGSWALGPYEQRWEDQTWHDPISVWHRGKTNFGYVDGHVETRDLSDETVEAFERLRAHPGTFSPVTDEGKADMKYIHDGWPQP</sequence>
<dbReference type="NCBIfam" id="TIGR02532">
    <property type="entry name" value="IV_pilin_GFxxxE"/>
    <property type="match status" value="1"/>
</dbReference>
<protein>
    <submittedName>
        <fullName evidence="3">Type II secretion system protein G</fullName>
    </submittedName>
</protein>
<reference evidence="4" key="1">
    <citation type="submission" date="2017-02" db="EMBL/GenBank/DDBJ databases">
        <title>Comparative genomics and description of representatives of a novel lineage of planctomycetes thriving in anoxic sediments.</title>
        <authorList>
            <person name="Spring S."/>
            <person name="Bunk B."/>
            <person name="Sproer C."/>
            <person name="Klenk H.-P."/>
        </authorList>
    </citation>
    <scope>NUCLEOTIDE SEQUENCE [LARGE SCALE GENOMIC DNA]</scope>
    <source>
        <strain evidence="4">L21-RPul-D3</strain>
    </source>
</reference>